<proteinExistence type="predicted"/>
<evidence type="ECO:0000313" key="2">
    <source>
        <dbReference type="Proteomes" id="UP000006983"/>
    </source>
</evidence>
<gene>
    <name evidence="1" type="ORF">RSSL_00745</name>
</gene>
<dbReference type="EMBL" id="ALIF01000006">
    <property type="protein sequence ID" value="EJO15612.1"/>
    <property type="molecule type" value="Genomic_DNA"/>
</dbReference>
<dbReference type="Proteomes" id="UP000006983">
    <property type="component" value="Unassembled WGS sequence"/>
</dbReference>
<dbReference type="PATRIC" id="fig|1200793.3.peg.1599"/>
<comment type="caution">
    <text evidence="1">The sequence shown here is derived from an EMBL/GenBank/DDBJ whole genome shotgun (WGS) entry which is preliminary data.</text>
</comment>
<name>J7SHT5_STRSL</name>
<keyword evidence="2" id="KW-1185">Reference proteome</keyword>
<evidence type="ECO:0000313" key="1">
    <source>
        <dbReference type="EMBL" id="EJO15612.1"/>
    </source>
</evidence>
<sequence>MGLVGIRSVVSRNGGNNSTRFGIFILAPIFDGIRATLVAKRLDIEA</sequence>
<dbReference type="AlphaFoldDB" id="J7SHT5"/>
<organism evidence="1 2">
    <name type="scientific">Streptococcus salivarius K12</name>
    <dbReference type="NCBI Taxonomy" id="1200793"/>
    <lineage>
        <taxon>Bacteria</taxon>
        <taxon>Bacillati</taxon>
        <taxon>Bacillota</taxon>
        <taxon>Bacilli</taxon>
        <taxon>Lactobacillales</taxon>
        <taxon>Streptococcaceae</taxon>
        <taxon>Streptococcus</taxon>
    </lineage>
</organism>
<reference evidence="1 2" key="1">
    <citation type="journal article" date="2012" name="J. Bacteriol.">
        <title>Genome Sequence of the Lantibiotic Bacteriocin Producer Streptococcus salivarius Strain K12.</title>
        <authorList>
            <person name="Barretto C."/>
            <person name="Alvarez-Martin P."/>
            <person name="Foata F."/>
            <person name="Renault P."/>
            <person name="Berger B."/>
        </authorList>
    </citation>
    <scope>NUCLEOTIDE SEQUENCE [LARGE SCALE GENOMIC DNA]</scope>
    <source>
        <strain evidence="1 2">K12</strain>
    </source>
</reference>
<protein>
    <submittedName>
        <fullName evidence="1">Uncharacterized protein</fullName>
    </submittedName>
</protein>
<accession>J7SHT5</accession>